<feature type="region of interest" description="Disordered" evidence="1">
    <location>
        <begin position="1"/>
        <end position="217"/>
    </location>
</feature>
<evidence type="ECO:0000313" key="2">
    <source>
        <dbReference type="EMBL" id="BES95025.1"/>
    </source>
</evidence>
<feature type="region of interest" description="Disordered" evidence="1">
    <location>
        <begin position="429"/>
        <end position="564"/>
    </location>
</feature>
<feature type="compositionally biased region" description="Polar residues" evidence="1">
    <location>
        <begin position="398"/>
        <end position="415"/>
    </location>
</feature>
<evidence type="ECO:0000313" key="3">
    <source>
        <dbReference type="Proteomes" id="UP001307889"/>
    </source>
</evidence>
<reference evidence="2 3" key="1">
    <citation type="submission" date="2023-09" db="EMBL/GenBank/DDBJ databases">
        <title>Nesidiocoris tenuis whole genome shotgun sequence.</title>
        <authorList>
            <person name="Shibata T."/>
            <person name="Shimoda M."/>
            <person name="Kobayashi T."/>
            <person name="Uehara T."/>
        </authorList>
    </citation>
    <scope>NUCLEOTIDE SEQUENCE [LARGE SCALE GENOMIC DNA]</scope>
    <source>
        <strain evidence="2 3">Japan</strain>
    </source>
</reference>
<dbReference type="Proteomes" id="UP001307889">
    <property type="component" value="Chromosome 5"/>
</dbReference>
<feature type="region of interest" description="Disordered" evidence="1">
    <location>
        <begin position="313"/>
        <end position="415"/>
    </location>
</feature>
<keyword evidence="3" id="KW-1185">Reference proteome</keyword>
<feature type="compositionally biased region" description="Polar residues" evidence="1">
    <location>
        <begin position="137"/>
        <end position="150"/>
    </location>
</feature>
<accession>A0ABN7AVS0</accession>
<feature type="compositionally biased region" description="Polar residues" evidence="1">
    <location>
        <begin position="201"/>
        <end position="212"/>
    </location>
</feature>
<dbReference type="EMBL" id="AP028913">
    <property type="protein sequence ID" value="BES95025.1"/>
    <property type="molecule type" value="Genomic_DNA"/>
</dbReference>
<name>A0ABN7AVS0_9HEMI</name>
<protein>
    <submittedName>
        <fullName evidence="2">Uncharacterized protein</fullName>
    </submittedName>
</protein>
<organism evidence="2 3">
    <name type="scientific">Nesidiocoris tenuis</name>
    <dbReference type="NCBI Taxonomy" id="355587"/>
    <lineage>
        <taxon>Eukaryota</taxon>
        <taxon>Metazoa</taxon>
        <taxon>Ecdysozoa</taxon>
        <taxon>Arthropoda</taxon>
        <taxon>Hexapoda</taxon>
        <taxon>Insecta</taxon>
        <taxon>Pterygota</taxon>
        <taxon>Neoptera</taxon>
        <taxon>Paraneoptera</taxon>
        <taxon>Hemiptera</taxon>
        <taxon>Heteroptera</taxon>
        <taxon>Panheteroptera</taxon>
        <taxon>Cimicomorpha</taxon>
        <taxon>Miridae</taxon>
        <taxon>Dicyphina</taxon>
        <taxon>Nesidiocoris</taxon>
    </lineage>
</organism>
<sequence length="564" mass="60566">MGTRSPAAQVVSPPRVQASPTSYPNVGQEDCYSAPPPGRSRVAFSPPAAPAGYGAYPDLGSEDCYGAPPPGKSKVAFSPPPVQTRASYPDPSPEDCYGAPPPGRSMLASSPPAQPRQSSYPVAEDCYGAPPPGRSMLASSPPTHIRQSSYPVPVAEDCYGAPPPGRSMLASSPPAQPRQSAYSVPAAEDCYGAPPPGRSMLASSPPTRSAYSSYPDPGQEVAFSPPMQAARSSYPEPGPEGIKPLRGAEDWPQWKDKVMDVMEYFNAVEIIEVRPEEQCINLVEGLDTLQLYHERWGHMDKRDVVFCEKISDCEDREESAINSEEGETKLEEPTEDEPNNSAQSESTSSSEEEEEDADCFGAPPPGRSRVAFSPPGQAVPSSYPESVQEIECQEPESQHGTMSRPQEQVPTSRTSDLLSWIQQVYPGGHDPFMLRPPTPQAQVAFSPPAQAGYSSYPDPGPEDCYGAVPPPGRSRVAFSPPIQARPTSCPDPAPEACYNAPLSGRSRVTSSPPIHAGPTPCQDQETEDDRPRPSNIQDYSCDLNDDEIMFKAPPASKPKMAFSP</sequence>
<gene>
    <name evidence="2" type="ORF">NTJ_07834</name>
</gene>
<feature type="compositionally biased region" description="Low complexity" evidence="1">
    <location>
        <begin position="108"/>
        <end position="121"/>
    </location>
</feature>
<feature type="region of interest" description="Disordered" evidence="1">
    <location>
        <begin position="228"/>
        <end position="247"/>
    </location>
</feature>
<proteinExistence type="predicted"/>
<evidence type="ECO:0000256" key="1">
    <source>
        <dbReference type="SAM" id="MobiDB-lite"/>
    </source>
</evidence>